<keyword evidence="3" id="KW-1185">Reference proteome</keyword>
<comment type="caution">
    <text evidence="2">The sequence shown here is derived from an EMBL/GenBank/DDBJ whole genome shotgun (WGS) entry which is preliminary data.</text>
</comment>
<feature type="region of interest" description="Disordered" evidence="1">
    <location>
        <begin position="401"/>
        <end position="428"/>
    </location>
</feature>
<dbReference type="AlphaFoldDB" id="A0A1Y2CZX5"/>
<feature type="compositionally biased region" description="Polar residues" evidence="1">
    <location>
        <begin position="7"/>
        <end position="17"/>
    </location>
</feature>
<dbReference type="Gene3D" id="1.10.555.10">
    <property type="entry name" value="Rho GTPase activation protein"/>
    <property type="match status" value="1"/>
</dbReference>
<protein>
    <submittedName>
        <fullName evidence="2">Uncharacterized protein</fullName>
    </submittedName>
</protein>
<evidence type="ECO:0000256" key="1">
    <source>
        <dbReference type="SAM" id="MobiDB-lite"/>
    </source>
</evidence>
<feature type="compositionally biased region" description="Polar residues" evidence="1">
    <location>
        <begin position="418"/>
        <end position="428"/>
    </location>
</feature>
<sequence>MLGKQETMIQNDASTAMESEIPLVNSENATATPKQSPRSSQPALSKDEYLSAARAISQERVRKVLFIDCEDEDLSVPPTPRLHRAPLSSNISAMDTAKDPLFIATSLTGDTTTEIHLPTKLITSSSSFRKTVSANTTFSRKISSFSQTSLSYERVRELNENMDAVGICEALRGCDVHKDAPEIACMILDVLRTRKPVFAQKFHSALKGILAVNNTSGTRLPGATVPVPAESTMKLIRSVFIMIESESRQILHYTLDFLRRICECSKAKANITTTARELSKIFGPILVGLGTGSVLATPVRTSSIVWAETLCELLLYAHGLPTNEASALPVTEDGRKILVRNKKQSLLWKVPIALQDSINERVNLLKTPSRRSVMSVNVTPRRQMAPISRVAGMGGVSNVQGNGRRTLFGSPKPASKSIPDSFNSPNQSRIGANSPTKFLFSSSSAPHFNSNAGSVYAFGNGISGSDSGAVFLSSVNLMASSDRNSFAKRLKIE</sequence>
<proteinExistence type="predicted"/>
<dbReference type="EMBL" id="MCGO01000003">
    <property type="protein sequence ID" value="ORY52507.1"/>
    <property type="molecule type" value="Genomic_DNA"/>
</dbReference>
<dbReference type="Proteomes" id="UP000193642">
    <property type="component" value="Unassembled WGS sequence"/>
</dbReference>
<gene>
    <name evidence="2" type="ORF">BCR33DRAFT_845647</name>
</gene>
<feature type="compositionally biased region" description="Polar residues" evidence="1">
    <location>
        <begin position="25"/>
        <end position="43"/>
    </location>
</feature>
<organism evidence="2 3">
    <name type="scientific">Rhizoclosmatium globosum</name>
    <dbReference type="NCBI Taxonomy" id="329046"/>
    <lineage>
        <taxon>Eukaryota</taxon>
        <taxon>Fungi</taxon>
        <taxon>Fungi incertae sedis</taxon>
        <taxon>Chytridiomycota</taxon>
        <taxon>Chytridiomycota incertae sedis</taxon>
        <taxon>Chytridiomycetes</taxon>
        <taxon>Chytridiales</taxon>
        <taxon>Chytriomycetaceae</taxon>
        <taxon>Rhizoclosmatium</taxon>
    </lineage>
</organism>
<name>A0A1Y2CZX5_9FUNG</name>
<dbReference type="InterPro" id="IPR008936">
    <property type="entry name" value="Rho_GTPase_activation_prot"/>
</dbReference>
<evidence type="ECO:0000313" key="2">
    <source>
        <dbReference type="EMBL" id="ORY52507.1"/>
    </source>
</evidence>
<dbReference type="OrthoDB" id="2104447at2759"/>
<reference evidence="2 3" key="1">
    <citation type="submission" date="2016-07" db="EMBL/GenBank/DDBJ databases">
        <title>Pervasive Adenine N6-methylation of Active Genes in Fungi.</title>
        <authorList>
            <consortium name="DOE Joint Genome Institute"/>
            <person name="Mondo S.J."/>
            <person name="Dannebaum R.O."/>
            <person name="Kuo R.C."/>
            <person name="Labutti K."/>
            <person name="Haridas S."/>
            <person name="Kuo A."/>
            <person name="Salamov A."/>
            <person name="Ahrendt S.R."/>
            <person name="Lipzen A."/>
            <person name="Sullivan W."/>
            <person name="Andreopoulos W.B."/>
            <person name="Clum A."/>
            <person name="Lindquist E."/>
            <person name="Daum C."/>
            <person name="Ramamoorthy G.K."/>
            <person name="Gryganskyi A."/>
            <person name="Culley D."/>
            <person name="Magnuson J.K."/>
            <person name="James T.Y."/>
            <person name="O'Malley M.A."/>
            <person name="Stajich J.E."/>
            <person name="Spatafora J.W."/>
            <person name="Visel A."/>
            <person name="Grigoriev I.V."/>
        </authorList>
    </citation>
    <scope>NUCLEOTIDE SEQUENCE [LARGE SCALE GENOMIC DNA]</scope>
    <source>
        <strain evidence="2 3">JEL800</strain>
    </source>
</reference>
<accession>A0A1Y2CZX5</accession>
<evidence type="ECO:0000313" key="3">
    <source>
        <dbReference type="Proteomes" id="UP000193642"/>
    </source>
</evidence>
<feature type="region of interest" description="Disordered" evidence="1">
    <location>
        <begin position="1"/>
        <end position="46"/>
    </location>
</feature>